<evidence type="ECO:0000313" key="6">
    <source>
        <dbReference type="Proteomes" id="UP000515977"/>
    </source>
</evidence>
<dbReference type="AlphaFoldDB" id="A0A7G9QWB8"/>
<keyword evidence="1" id="KW-0805">Transcription regulation</keyword>
<dbReference type="PRINTS" id="PR00032">
    <property type="entry name" value="HTHARAC"/>
</dbReference>
<organism evidence="5 6">
    <name type="scientific">Thermomonas brevis</name>
    <dbReference type="NCBI Taxonomy" id="215691"/>
    <lineage>
        <taxon>Bacteria</taxon>
        <taxon>Pseudomonadati</taxon>
        <taxon>Pseudomonadota</taxon>
        <taxon>Gammaproteobacteria</taxon>
        <taxon>Lysobacterales</taxon>
        <taxon>Lysobacteraceae</taxon>
        <taxon>Thermomonas</taxon>
    </lineage>
</organism>
<dbReference type="Gene3D" id="1.10.10.60">
    <property type="entry name" value="Homeodomain-like"/>
    <property type="match status" value="2"/>
</dbReference>
<evidence type="ECO:0000313" key="5">
    <source>
        <dbReference type="EMBL" id="QNN47643.1"/>
    </source>
</evidence>
<proteinExistence type="predicted"/>
<evidence type="ECO:0000259" key="4">
    <source>
        <dbReference type="PROSITE" id="PS01124"/>
    </source>
</evidence>
<keyword evidence="3" id="KW-0804">Transcription</keyword>
<dbReference type="InterPro" id="IPR050204">
    <property type="entry name" value="AraC_XylS_family_regulators"/>
</dbReference>
<reference evidence="5 6" key="1">
    <citation type="submission" date="2020-08" db="EMBL/GenBank/DDBJ databases">
        <title>Genome sequence of Thermomonas brevis KACC 16975T.</title>
        <authorList>
            <person name="Hyun D.-W."/>
            <person name="Bae J.-W."/>
        </authorList>
    </citation>
    <scope>NUCLEOTIDE SEQUENCE [LARGE SCALE GENOMIC DNA]</scope>
    <source>
        <strain evidence="5 6">KACC 16975</strain>
    </source>
</reference>
<accession>A0A7G9QWB8</accession>
<keyword evidence="2" id="KW-0238">DNA-binding</keyword>
<dbReference type="GO" id="GO:0043565">
    <property type="term" value="F:sequence-specific DNA binding"/>
    <property type="evidence" value="ECO:0007669"/>
    <property type="project" value="InterPro"/>
</dbReference>
<dbReference type="PANTHER" id="PTHR46796">
    <property type="entry name" value="HTH-TYPE TRANSCRIPTIONAL ACTIVATOR RHAS-RELATED"/>
    <property type="match status" value="1"/>
</dbReference>
<dbReference type="PANTHER" id="PTHR46796:SF7">
    <property type="entry name" value="ARAC FAMILY TRANSCRIPTIONAL REGULATOR"/>
    <property type="match status" value="1"/>
</dbReference>
<dbReference type="InterPro" id="IPR018060">
    <property type="entry name" value="HTH_AraC"/>
</dbReference>
<dbReference type="InterPro" id="IPR018062">
    <property type="entry name" value="HTH_AraC-typ_CS"/>
</dbReference>
<dbReference type="RefSeq" id="WP_187571388.1">
    <property type="nucleotide sequence ID" value="NZ_CP060711.1"/>
</dbReference>
<sequence length="257" mass="27582">MDAAGHAAVLWLVLRGQVDVSAREGEFVLGPGDWISLAGDSAPRALGRIGTLLLGVGVAPGVAVESGLLFPARGRMPPRARGQALRIWRSCGAFDGAATLDAPDEVPAFLAALQADLADRIGRCPGHSERRKRQVLLRMQRARLCLEGQVDGGLRIGELAQRIHFSPWYFSKLFQALYGIGPLQFSARMRLERARRLLATTAMPITEVSAACGFDNPCSFARAFRARFGTTASDYRLRHARGGDAGGAAAACAWSVR</sequence>
<dbReference type="SMART" id="SM00342">
    <property type="entry name" value="HTH_ARAC"/>
    <property type="match status" value="1"/>
</dbReference>
<feature type="domain" description="HTH araC/xylS-type" evidence="4">
    <location>
        <begin position="140"/>
        <end position="238"/>
    </location>
</feature>
<dbReference type="PROSITE" id="PS01124">
    <property type="entry name" value="HTH_ARAC_FAMILY_2"/>
    <property type="match status" value="1"/>
</dbReference>
<dbReference type="SUPFAM" id="SSF46689">
    <property type="entry name" value="Homeodomain-like"/>
    <property type="match status" value="2"/>
</dbReference>
<name>A0A7G9QWB8_9GAMM</name>
<dbReference type="GO" id="GO:0003700">
    <property type="term" value="F:DNA-binding transcription factor activity"/>
    <property type="evidence" value="ECO:0007669"/>
    <property type="project" value="InterPro"/>
</dbReference>
<dbReference type="EMBL" id="CP060711">
    <property type="protein sequence ID" value="QNN47643.1"/>
    <property type="molecule type" value="Genomic_DNA"/>
</dbReference>
<keyword evidence="6" id="KW-1185">Reference proteome</keyword>
<evidence type="ECO:0000256" key="1">
    <source>
        <dbReference type="ARBA" id="ARBA00023015"/>
    </source>
</evidence>
<dbReference type="KEGG" id="tbv:H9L17_05775"/>
<evidence type="ECO:0000256" key="3">
    <source>
        <dbReference type="ARBA" id="ARBA00023163"/>
    </source>
</evidence>
<dbReference type="Proteomes" id="UP000515977">
    <property type="component" value="Chromosome"/>
</dbReference>
<dbReference type="Pfam" id="PF12833">
    <property type="entry name" value="HTH_18"/>
    <property type="match status" value="1"/>
</dbReference>
<dbReference type="InterPro" id="IPR020449">
    <property type="entry name" value="Tscrpt_reg_AraC-type_HTH"/>
</dbReference>
<evidence type="ECO:0000256" key="2">
    <source>
        <dbReference type="ARBA" id="ARBA00023125"/>
    </source>
</evidence>
<dbReference type="PROSITE" id="PS00041">
    <property type="entry name" value="HTH_ARAC_FAMILY_1"/>
    <property type="match status" value="1"/>
</dbReference>
<gene>
    <name evidence="5" type="ORF">H9L17_05775</name>
</gene>
<dbReference type="InterPro" id="IPR009057">
    <property type="entry name" value="Homeodomain-like_sf"/>
</dbReference>
<protein>
    <submittedName>
        <fullName evidence="5">Helix-turn-helix domain-containing protein</fullName>
    </submittedName>
</protein>